<evidence type="ECO:0000313" key="2">
    <source>
        <dbReference type="Proteomes" id="UP001431209"/>
    </source>
</evidence>
<evidence type="ECO:0000313" key="1">
    <source>
        <dbReference type="EMBL" id="KAL0484940.1"/>
    </source>
</evidence>
<protein>
    <submittedName>
        <fullName evidence="1">Uncharacterized protein</fullName>
    </submittedName>
</protein>
<keyword evidence="2" id="KW-1185">Reference proteome</keyword>
<dbReference type="Proteomes" id="UP001431209">
    <property type="component" value="Unassembled WGS sequence"/>
</dbReference>
<comment type="caution">
    <text evidence="1">The sequence shown here is derived from an EMBL/GenBank/DDBJ whole genome shotgun (WGS) entry which is preliminary data.</text>
</comment>
<gene>
    <name evidence="1" type="ORF">AKO1_003831</name>
</gene>
<dbReference type="AlphaFoldDB" id="A0AAW2Z644"/>
<accession>A0AAW2Z644</accession>
<proteinExistence type="predicted"/>
<organism evidence="1 2">
    <name type="scientific">Acrasis kona</name>
    <dbReference type="NCBI Taxonomy" id="1008807"/>
    <lineage>
        <taxon>Eukaryota</taxon>
        <taxon>Discoba</taxon>
        <taxon>Heterolobosea</taxon>
        <taxon>Tetramitia</taxon>
        <taxon>Eutetramitia</taxon>
        <taxon>Acrasidae</taxon>
        <taxon>Acrasis</taxon>
    </lineage>
</organism>
<name>A0AAW2Z644_9EUKA</name>
<dbReference type="EMBL" id="JAOPGA020001087">
    <property type="protein sequence ID" value="KAL0484940.1"/>
    <property type="molecule type" value="Genomic_DNA"/>
</dbReference>
<sequence>MKIGMHNSKRKAEAMLSLPEETVKEILQQIRDANDSITWLERGNTTRMITTSTSTQIVEHHETSNGGAKELRFIDCPKGHITVTERELKYPKKKVEYEGMIHSFQL</sequence>
<reference evidence="1 2" key="1">
    <citation type="submission" date="2024-03" db="EMBL/GenBank/DDBJ databases">
        <title>The Acrasis kona genome and developmental transcriptomes reveal deep origins of eukaryotic multicellular pathways.</title>
        <authorList>
            <person name="Sheikh S."/>
            <person name="Fu C.-J."/>
            <person name="Brown M.W."/>
            <person name="Baldauf S.L."/>
        </authorList>
    </citation>
    <scope>NUCLEOTIDE SEQUENCE [LARGE SCALE GENOMIC DNA]</scope>
    <source>
        <strain evidence="1 2">ATCC MYA-3509</strain>
    </source>
</reference>